<name>A0A2A9DRW0_9MICO</name>
<proteinExistence type="predicted"/>
<dbReference type="EMBL" id="PDJE01000001">
    <property type="protein sequence ID" value="PFG29408.1"/>
    <property type="molecule type" value="Genomic_DNA"/>
</dbReference>
<comment type="caution">
    <text evidence="1">The sequence shown here is derived from an EMBL/GenBank/DDBJ whole genome shotgun (WGS) entry which is preliminary data.</text>
</comment>
<sequence length="184" mass="20369">MTRRRTSRTGTSWHVALAALLVVGSGAIALPASAQWSASSLARVSVEAGYPPITVNSGRWLSCRGPQAYNGYEASIGGDFSAVQYLYRDQIEPVFANFRIYRVIDGVTEWSDWSSEPAGILGDASEYNYMFHDRGTNFYNLPTDNSPMTVYVRPMYPDGWLGPASNSITIYPRDDLNQSYCQSP</sequence>
<dbReference type="Proteomes" id="UP000221369">
    <property type="component" value="Unassembled WGS sequence"/>
</dbReference>
<organism evidence="1 2">
    <name type="scientific">Paramicrobacterium agarici</name>
    <dbReference type="NCBI Taxonomy" id="630514"/>
    <lineage>
        <taxon>Bacteria</taxon>
        <taxon>Bacillati</taxon>
        <taxon>Actinomycetota</taxon>
        <taxon>Actinomycetes</taxon>
        <taxon>Micrococcales</taxon>
        <taxon>Microbacteriaceae</taxon>
        <taxon>Paramicrobacterium</taxon>
    </lineage>
</organism>
<evidence type="ECO:0000313" key="1">
    <source>
        <dbReference type="EMBL" id="PFG29408.1"/>
    </source>
</evidence>
<dbReference type="AlphaFoldDB" id="A0A2A9DRW0"/>
<keyword evidence="2" id="KW-1185">Reference proteome</keyword>
<evidence type="ECO:0000313" key="2">
    <source>
        <dbReference type="Proteomes" id="UP000221369"/>
    </source>
</evidence>
<gene>
    <name evidence="1" type="ORF">ATJ78_0313</name>
</gene>
<reference evidence="1 2" key="1">
    <citation type="submission" date="2017-10" db="EMBL/GenBank/DDBJ databases">
        <title>Sequencing the genomes of 1000 actinobacteria strains.</title>
        <authorList>
            <person name="Klenk H.-P."/>
        </authorList>
    </citation>
    <scope>NUCLEOTIDE SEQUENCE [LARGE SCALE GENOMIC DNA]</scope>
    <source>
        <strain evidence="1 2">DSM 21798</strain>
    </source>
</reference>
<dbReference type="RefSeq" id="WP_141897661.1">
    <property type="nucleotide sequence ID" value="NZ_PDJE01000001.1"/>
</dbReference>
<protein>
    <submittedName>
        <fullName evidence="1">Uncharacterized protein</fullName>
    </submittedName>
</protein>
<accession>A0A2A9DRW0</accession>